<keyword evidence="7" id="KW-1185">Reference proteome</keyword>
<dbReference type="PANTHER" id="PTHR10587:SF133">
    <property type="entry name" value="CHITIN DEACETYLASE 1-RELATED"/>
    <property type="match status" value="1"/>
</dbReference>
<dbReference type="Pfam" id="PF01522">
    <property type="entry name" value="Polysacc_deac_1"/>
    <property type="match status" value="1"/>
</dbReference>
<gene>
    <name evidence="6" type="ORF">ACTIVE_3413</name>
</gene>
<dbReference type="SUPFAM" id="SSF88713">
    <property type="entry name" value="Glycoside hydrolase/deacetylase"/>
    <property type="match status" value="1"/>
</dbReference>
<keyword evidence="1" id="KW-0479">Metal-binding</keyword>
<name>A0A7D3VS78_ACTVE</name>
<keyword evidence="6" id="KW-0624">Polysaccharide degradation</keyword>
<dbReference type="PANTHER" id="PTHR10587">
    <property type="entry name" value="GLYCOSYL TRANSFERASE-RELATED"/>
    <property type="match status" value="1"/>
</dbReference>
<dbReference type="Proteomes" id="UP000501240">
    <property type="component" value="Chromosome"/>
</dbReference>
<keyword evidence="6" id="KW-0858">Xylan degradation</keyword>
<feature type="chain" id="PRO_5028853291" evidence="4">
    <location>
        <begin position="29"/>
        <end position="300"/>
    </location>
</feature>
<protein>
    <submittedName>
        <fullName evidence="6">Endo-1,4-beta-xylanase</fullName>
    </submittedName>
</protein>
<feature type="region of interest" description="Disordered" evidence="3">
    <location>
        <begin position="33"/>
        <end position="58"/>
    </location>
</feature>
<dbReference type="InterPro" id="IPR011330">
    <property type="entry name" value="Glyco_hydro/deAcase_b/a-brl"/>
</dbReference>
<dbReference type="EMBL" id="CP053892">
    <property type="protein sequence ID" value="QKG21775.1"/>
    <property type="molecule type" value="Genomic_DNA"/>
</dbReference>
<dbReference type="RefSeq" id="WP_246342919.1">
    <property type="nucleotide sequence ID" value="NZ_CP053892.1"/>
</dbReference>
<organism evidence="6 7">
    <name type="scientific">Actinomadura verrucosospora</name>
    <dbReference type="NCBI Taxonomy" id="46165"/>
    <lineage>
        <taxon>Bacteria</taxon>
        <taxon>Bacillati</taxon>
        <taxon>Actinomycetota</taxon>
        <taxon>Actinomycetes</taxon>
        <taxon>Streptosporangiales</taxon>
        <taxon>Thermomonosporaceae</taxon>
        <taxon>Actinomadura</taxon>
    </lineage>
</organism>
<dbReference type="PROSITE" id="PS51677">
    <property type="entry name" value="NODB"/>
    <property type="match status" value="1"/>
</dbReference>
<keyword evidence="6" id="KW-0119">Carbohydrate metabolism</keyword>
<evidence type="ECO:0000256" key="3">
    <source>
        <dbReference type="SAM" id="MobiDB-lite"/>
    </source>
</evidence>
<accession>A0A7D3VS78</accession>
<evidence type="ECO:0000256" key="1">
    <source>
        <dbReference type="ARBA" id="ARBA00022723"/>
    </source>
</evidence>
<feature type="signal peptide" evidence="4">
    <location>
        <begin position="1"/>
        <end position="28"/>
    </location>
</feature>
<dbReference type="InterPro" id="IPR002509">
    <property type="entry name" value="NODB_dom"/>
</dbReference>
<feature type="region of interest" description="Disordered" evidence="3">
    <location>
        <begin position="255"/>
        <end position="300"/>
    </location>
</feature>
<dbReference type="AlphaFoldDB" id="A0A7D3VS78"/>
<evidence type="ECO:0000259" key="5">
    <source>
        <dbReference type="PROSITE" id="PS51677"/>
    </source>
</evidence>
<keyword evidence="6" id="KW-0326">Glycosidase</keyword>
<dbReference type="InterPro" id="IPR050248">
    <property type="entry name" value="Polysacc_deacetylase_ArnD"/>
</dbReference>
<dbReference type="GO" id="GO:0016798">
    <property type="term" value="F:hydrolase activity, acting on glycosyl bonds"/>
    <property type="evidence" value="ECO:0007669"/>
    <property type="project" value="UniProtKB-KW"/>
</dbReference>
<dbReference type="GO" id="GO:0016810">
    <property type="term" value="F:hydrolase activity, acting on carbon-nitrogen (but not peptide) bonds"/>
    <property type="evidence" value="ECO:0007669"/>
    <property type="project" value="InterPro"/>
</dbReference>
<evidence type="ECO:0000313" key="6">
    <source>
        <dbReference type="EMBL" id="QKG21775.1"/>
    </source>
</evidence>
<evidence type="ECO:0000256" key="2">
    <source>
        <dbReference type="ARBA" id="ARBA00022801"/>
    </source>
</evidence>
<keyword evidence="2 6" id="KW-0378">Hydrolase</keyword>
<dbReference type="GO" id="GO:0045493">
    <property type="term" value="P:xylan catabolic process"/>
    <property type="evidence" value="ECO:0007669"/>
    <property type="project" value="UniProtKB-KW"/>
</dbReference>
<feature type="domain" description="NodB homology" evidence="5">
    <location>
        <begin position="67"/>
        <end position="241"/>
    </location>
</feature>
<keyword evidence="4" id="KW-0732">Signal</keyword>
<dbReference type="PROSITE" id="PS51257">
    <property type="entry name" value="PROKAR_LIPOPROTEIN"/>
    <property type="match status" value="1"/>
</dbReference>
<dbReference type="Gene3D" id="3.20.20.370">
    <property type="entry name" value="Glycoside hydrolase/deacetylase"/>
    <property type="match status" value="1"/>
</dbReference>
<feature type="compositionally biased region" description="Low complexity" evidence="3">
    <location>
        <begin position="281"/>
        <end position="292"/>
    </location>
</feature>
<sequence length="300" mass="32447">MRIRNFARTRQFVVIAAGLLLVSGCGHAEKKQARTAGHQLAAGAKARTAPRPQQPPAERKINCDQLKCVALTFDDGPGPYTNGLLDVLKKEGVRATFFLIGENVHSFPAEVRREVMEGHEVGDHSWNHPQLTAMSLPAVKAQIQRTQDAITKASGGIKPTIMRPPYGATNKRVGQTIGMPLILWSVDTEDWRYLNTARDTRVGIKEPQAGGIILFHDIHKPSVKAIPAVIAGLKKRGFTFVTVSELFQNRQLKPGQTYSELMPQKTASPAPVTASPPPSGSPAGPAPTKSGARPQQAEGH</sequence>
<evidence type="ECO:0000256" key="4">
    <source>
        <dbReference type="SAM" id="SignalP"/>
    </source>
</evidence>
<reference evidence="6 7" key="1">
    <citation type="submission" date="2020-05" db="EMBL/GenBank/DDBJ databases">
        <title>Actinomadura verrucosospora NRRL-B18236 (PFL_A860) Genome sequencing and assembly.</title>
        <authorList>
            <person name="Samborskyy M."/>
        </authorList>
    </citation>
    <scope>NUCLEOTIDE SEQUENCE [LARGE SCALE GENOMIC DNA]</scope>
    <source>
        <strain evidence="6 7">NRRL:B18236</strain>
    </source>
</reference>
<dbReference type="CDD" id="cd10954">
    <property type="entry name" value="CE4_CtAXE_like"/>
    <property type="match status" value="1"/>
</dbReference>
<proteinExistence type="predicted"/>
<evidence type="ECO:0000313" key="7">
    <source>
        <dbReference type="Proteomes" id="UP000501240"/>
    </source>
</evidence>
<dbReference type="GO" id="GO:0046872">
    <property type="term" value="F:metal ion binding"/>
    <property type="evidence" value="ECO:0007669"/>
    <property type="project" value="UniProtKB-KW"/>
</dbReference>
<dbReference type="GO" id="GO:0016020">
    <property type="term" value="C:membrane"/>
    <property type="evidence" value="ECO:0007669"/>
    <property type="project" value="TreeGrafter"/>
</dbReference>